<evidence type="ECO:0000313" key="1">
    <source>
        <dbReference type="EMBL" id="MBC2883583.1"/>
    </source>
</evidence>
<dbReference type="Proteomes" id="UP000552683">
    <property type="component" value="Unassembled WGS sequence"/>
</dbReference>
<accession>A0A842JDY8</accession>
<name>A0A842JDY8_9BACT</name>
<proteinExistence type="predicted"/>
<sequence length="81" mass="9498">MQNNDLRRIISESQEYGRMNILELLREDDRKINAELDKVAVNKNHKSTFVARSFELLKEHSEKTVQKQKIGDIAKGEDVER</sequence>
<protein>
    <submittedName>
        <fullName evidence="1">Uncharacterized protein</fullName>
    </submittedName>
</protein>
<gene>
    <name evidence="1" type="ORF">H7R39_10030</name>
</gene>
<organism evidence="1 2">
    <name type="scientific">Campylobacter massiliensis</name>
    <dbReference type="NCBI Taxonomy" id="2762557"/>
    <lineage>
        <taxon>Bacteria</taxon>
        <taxon>Pseudomonadati</taxon>
        <taxon>Campylobacterota</taxon>
        <taxon>Epsilonproteobacteria</taxon>
        <taxon>Campylobacterales</taxon>
        <taxon>Campylobacteraceae</taxon>
        <taxon>Campylobacter</taxon>
    </lineage>
</organism>
<reference evidence="1 2" key="1">
    <citation type="submission" date="2020-08" db="EMBL/GenBank/DDBJ databases">
        <title>Complete genome and description of Campylobacter massiliensis Marseille-Q3452 sp. nov.</title>
        <authorList>
            <person name="Antezack A."/>
        </authorList>
    </citation>
    <scope>NUCLEOTIDE SEQUENCE [LARGE SCALE GENOMIC DNA]</scope>
    <source>
        <strain evidence="1 2">Marseille-Q3452</strain>
    </source>
</reference>
<keyword evidence="2" id="KW-1185">Reference proteome</keyword>
<dbReference type="AlphaFoldDB" id="A0A842JDY8"/>
<dbReference type="EMBL" id="JACLZK010000002">
    <property type="protein sequence ID" value="MBC2883583.1"/>
    <property type="molecule type" value="Genomic_DNA"/>
</dbReference>
<comment type="caution">
    <text evidence="1">The sequence shown here is derived from an EMBL/GenBank/DDBJ whole genome shotgun (WGS) entry which is preliminary data.</text>
</comment>
<evidence type="ECO:0000313" key="2">
    <source>
        <dbReference type="Proteomes" id="UP000552683"/>
    </source>
</evidence>
<dbReference type="RefSeq" id="WP_185899088.1">
    <property type="nucleotide sequence ID" value="NZ_JACLZK010000002.1"/>
</dbReference>